<organism evidence="2">
    <name type="scientific">Asparagus officinalis</name>
    <name type="common">Garden asparagus</name>
    <dbReference type="NCBI Taxonomy" id="4686"/>
    <lineage>
        <taxon>Eukaryota</taxon>
        <taxon>Viridiplantae</taxon>
        <taxon>Streptophyta</taxon>
        <taxon>Embryophyta</taxon>
        <taxon>Tracheophyta</taxon>
        <taxon>Spermatophyta</taxon>
        <taxon>Magnoliopsida</taxon>
        <taxon>Liliopsida</taxon>
        <taxon>Asparagales</taxon>
        <taxon>Asparagaceae</taxon>
        <taxon>Asparagoideae</taxon>
        <taxon>Asparagus</taxon>
    </lineage>
</organism>
<feature type="region of interest" description="Disordered" evidence="1">
    <location>
        <begin position="26"/>
        <end position="63"/>
    </location>
</feature>
<reference evidence="2" key="1">
    <citation type="submission" date="2006-03" db="EMBL/GenBank/DDBJ databases">
        <title>Comparative Sequence and Genetic Analyses of Asparagus BACs Reveal No Microsynteny with Onion or Rice.</title>
        <authorList>
            <person name="Jernej J."/>
            <person name="Telgmann A."/>
            <person name="Jung C."/>
            <person name="Cheung F."/>
            <person name="Havey M.J."/>
            <person name="Town C.D."/>
        </authorList>
    </citation>
    <scope>NUCLEOTIDE SEQUENCE</scope>
</reference>
<evidence type="ECO:0000313" key="2">
    <source>
        <dbReference type="EMBL" id="ABD63152.1"/>
    </source>
</evidence>
<evidence type="ECO:0000256" key="1">
    <source>
        <dbReference type="SAM" id="MobiDB-lite"/>
    </source>
</evidence>
<feature type="compositionally biased region" description="Basic and acidic residues" evidence="1">
    <location>
        <begin position="37"/>
        <end position="52"/>
    </location>
</feature>
<dbReference type="EMBL" id="AC183436">
    <property type="protein sequence ID" value="ABD63152.1"/>
    <property type="molecule type" value="Genomic_DNA"/>
</dbReference>
<sequence>MGWIDESSPDREITALAVEEDVVGPSTIPKASRRPKKELIGMDNSVERRAETPSDQMDNGTDGRILEDMLSVGIHQALEACLAWGTLLECTLFNRLERSLECQVGLAKDKSPKEEATKRITILETELAHK</sequence>
<dbReference type="AlphaFoldDB" id="Q2AA03"/>
<name>Q2AA03_ASPOF</name>
<gene>
    <name evidence="2" type="ORF">20.t00004</name>
</gene>
<proteinExistence type="predicted"/>
<accession>Q2AA03</accession>
<protein>
    <submittedName>
        <fullName evidence="2">Uncharacterized protein</fullName>
    </submittedName>
</protein>